<keyword evidence="3" id="KW-1185">Reference proteome</keyword>
<feature type="domain" description="Nucleotide modification associated" evidence="1">
    <location>
        <begin position="1"/>
        <end position="201"/>
    </location>
</feature>
<dbReference type="EMBL" id="FMUX01000040">
    <property type="protein sequence ID" value="SCY90600.1"/>
    <property type="molecule type" value="Genomic_DNA"/>
</dbReference>
<accession>A0A1G5JRW8</accession>
<evidence type="ECO:0000313" key="2">
    <source>
        <dbReference type="EMBL" id="SCY90600.1"/>
    </source>
</evidence>
<dbReference type="Pfam" id="PF18753">
    <property type="entry name" value="Nmad2"/>
    <property type="match status" value="1"/>
</dbReference>
<gene>
    <name evidence="2" type="ORF">SAMN05216233_14012</name>
</gene>
<organism evidence="2 3">
    <name type="scientific">Desulfoluna spongiiphila</name>
    <dbReference type="NCBI Taxonomy" id="419481"/>
    <lineage>
        <taxon>Bacteria</taxon>
        <taxon>Pseudomonadati</taxon>
        <taxon>Thermodesulfobacteriota</taxon>
        <taxon>Desulfobacteria</taxon>
        <taxon>Desulfobacterales</taxon>
        <taxon>Desulfolunaceae</taxon>
        <taxon>Desulfoluna</taxon>
    </lineage>
</organism>
<reference evidence="2 3" key="1">
    <citation type="submission" date="2016-10" db="EMBL/GenBank/DDBJ databases">
        <authorList>
            <person name="de Groot N.N."/>
        </authorList>
    </citation>
    <scope>NUCLEOTIDE SEQUENCE [LARGE SCALE GENOMIC DNA]</scope>
    <source>
        <strain evidence="2 3">AA1</strain>
    </source>
</reference>
<sequence>MPTYYSYVITRDYGFAPNPFGRECTLATCKPQIRKFAVVGDWVFGTTSVAGNRSPKLVFAMEVTGKTDFNSYYSDPIYQYKKPVMNGSLKKMYGDNIYHSSITQDGAIQWLQDDSHHSLKDGTTNIYNLERDTNNSDSVLVSDHFYYLGKEAMDIPSGMVNAFCKKGPAYRTVDELDAQRIIRILTCRYSKGFVADPAQFRGTFKRYNGK</sequence>
<dbReference type="Proteomes" id="UP000198870">
    <property type="component" value="Unassembled WGS sequence"/>
</dbReference>
<dbReference type="AlphaFoldDB" id="A0A1G5JRW8"/>
<evidence type="ECO:0000313" key="3">
    <source>
        <dbReference type="Proteomes" id="UP000198870"/>
    </source>
</evidence>
<proteinExistence type="predicted"/>
<dbReference type="InterPro" id="IPR041180">
    <property type="entry name" value="Nmad2"/>
</dbReference>
<dbReference type="RefSeq" id="WP_139164134.1">
    <property type="nucleotide sequence ID" value="NZ_FMUX01000040.1"/>
</dbReference>
<dbReference type="OrthoDB" id="2080678at2"/>
<evidence type="ECO:0000259" key="1">
    <source>
        <dbReference type="Pfam" id="PF18753"/>
    </source>
</evidence>
<name>A0A1G5JRW8_9BACT</name>
<protein>
    <recommendedName>
        <fullName evidence="1">Nucleotide modification associated domain-containing protein</fullName>
    </recommendedName>
</protein>